<feature type="region of interest" description="Disordered" evidence="4">
    <location>
        <begin position="233"/>
        <end position="287"/>
    </location>
</feature>
<keyword evidence="2" id="KW-0805">Transcription regulation</keyword>
<evidence type="ECO:0000256" key="1">
    <source>
        <dbReference type="ARBA" id="ARBA00022491"/>
    </source>
</evidence>
<dbReference type="InterPro" id="IPR040356">
    <property type="entry name" value="SPEAR"/>
</dbReference>
<evidence type="ECO:0000256" key="3">
    <source>
        <dbReference type="ARBA" id="ARBA00023163"/>
    </source>
</evidence>
<keyword evidence="1" id="KW-0678">Repressor</keyword>
<feature type="compositionally biased region" description="Basic and acidic residues" evidence="4">
    <location>
        <begin position="277"/>
        <end position="287"/>
    </location>
</feature>
<keyword evidence="3" id="KW-0804">Transcription</keyword>
<evidence type="ECO:0000313" key="5">
    <source>
        <dbReference type="EMBL" id="CAI9295049.1"/>
    </source>
</evidence>
<dbReference type="AlphaFoldDB" id="A0AA35ZLU0"/>
<feature type="region of interest" description="Disordered" evidence="4">
    <location>
        <begin position="14"/>
        <end position="34"/>
    </location>
</feature>
<dbReference type="EMBL" id="OX465083">
    <property type="protein sequence ID" value="CAI9295049.1"/>
    <property type="molecule type" value="Genomic_DNA"/>
</dbReference>
<organism evidence="5 6">
    <name type="scientific">Lactuca saligna</name>
    <name type="common">Willowleaf lettuce</name>
    <dbReference type="NCBI Taxonomy" id="75948"/>
    <lineage>
        <taxon>Eukaryota</taxon>
        <taxon>Viridiplantae</taxon>
        <taxon>Streptophyta</taxon>
        <taxon>Embryophyta</taxon>
        <taxon>Tracheophyta</taxon>
        <taxon>Spermatophyta</taxon>
        <taxon>Magnoliopsida</taxon>
        <taxon>eudicotyledons</taxon>
        <taxon>Gunneridae</taxon>
        <taxon>Pentapetalae</taxon>
        <taxon>asterids</taxon>
        <taxon>campanulids</taxon>
        <taxon>Asterales</taxon>
        <taxon>Asteraceae</taxon>
        <taxon>Cichorioideae</taxon>
        <taxon>Cichorieae</taxon>
        <taxon>Lactucinae</taxon>
        <taxon>Lactuca</taxon>
    </lineage>
</organism>
<proteinExistence type="predicted"/>
<dbReference type="PANTHER" id="PTHR33388">
    <property type="entry name" value="OS01G0212500 PROTEIN"/>
    <property type="match status" value="1"/>
</dbReference>
<protein>
    <submittedName>
        <fullName evidence="5">Uncharacterized protein</fullName>
    </submittedName>
</protein>
<keyword evidence="6" id="KW-1185">Reference proteome</keyword>
<reference evidence="5" key="1">
    <citation type="submission" date="2023-04" db="EMBL/GenBank/DDBJ databases">
        <authorList>
            <person name="Vijverberg K."/>
            <person name="Xiong W."/>
            <person name="Schranz E."/>
        </authorList>
    </citation>
    <scope>NUCLEOTIDE SEQUENCE</scope>
</reference>
<dbReference type="GO" id="GO:0003700">
    <property type="term" value="F:DNA-binding transcription factor activity"/>
    <property type="evidence" value="ECO:0007669"/>
    <property type="project" value="InterPro"/>
</dbReference>
<feature type="compositionally biased region" description="Polar residues" evidence="4">
    <location>
        <begin position="233"/>
        <end position="249"/>
    </location>
</feature>
<evidence type="ECO:0000256" key="4">
    <source>
        <dbReference type="SAM" id="MobiDB-lite"/>
    </source>
</evidence>
<dbReference type="PANTHER" id="PTHR33388:SF1">
    <property type="entry name" value="PROTEIN SPEAR2"/>
    <property type="match status" value="1"/>
</dbReference>
<dbReference type="Proteomes" id="UP001177003">
    <property type="component" value="Chromosome 7"/>
</dbReference>
<evidence type="ECO:0000313" key="6">
    <source>
        <dbReference type="Proteomes" id="UP001177003"/>
    </source>
</evidence>
<accession>A0AA35ZLU0</accession>
<evidence type="ECO:0000256" key="2">
    <source>
        <dbReference type="ARBA" id="ARBA00023015"/>
    </source>
</evidence>
<sequence>MNVNHKTKTLLSEDIGDKFDSGNGRLSKKLKNKKVPQRGMGVAQLEKIISEEHQKNDIAILAPNSNNFTPPPSMSIPLPPPLPPNHHHRLIQITDATNPVLVSKPMHSIINGGRLWIGGDYRFVLENPNLNPSMSTNRSDLQRSHLFQQPCSSLMIELPSNQSNYSNNYYPPLKPHEEKMIGMKRPYPFSKENMPIPSFNFKFPFSSSYSNEFREKKSSNLVAKDFLTLAPPQIQSSTLPQHQGQTKDVSGSERSNEQPFYSFFPAAKNHGNNNGEEGEHVDLSLKL</sequence>
<gene>
    <name evidence="5" type="ORF">LSALG_LOCUS34006</name>
</gene>
<name>A0AA35ZLU0_LACSI</name>